<dbReference type="GO" id="GO:0005975">
    <property type="term" value="P:carbohydrate metabolic process"/>
    <property type="evidence" value="ECO:0007669"/>
    <property type="project" value="InterPro"/>
</dbReference>
<evidence type="ECO:0000256" key="1">
    <source>
        <dbReference type="ARBA" id="ARBA00010838"/>
    </source>
</evidence>
<sequence>MPNNVYVKEWQLLLFVTYHYANAIKQNTSLPLSVSSILVIVIYHNVTTGQRATSDIVSSHPIRSTPFSYLIHDRFRRFLDSIVLGAYPPEMSEIFGSRLPTFSSNDKLNVESSLDFIGINHYISLYAKDC</sequence>
<organism evidence="3 4">
    <name type="scientific">Platanthera zijinensis</name>
    <dbReference type="NCBI Taxonomy" id="2320716"/>
    <lineage>
        <taxon>Eukaryota</taxon>
        <taxon>Viridiplantae</taxon>
        <taxon>Streptophyta</taxon>
        <taxon>Embryophyta</taxon>
        <taxon>Tracheophyta</taxon>
        <taxon>Spermatophyta</taxon>
        <taxon>Magnoliopsida</taxon>
        <taxon>Liliopsida</taxon>
        <taxon>Asparagales</taxon>
        <taxon>Orchidaceae</taxon>
        <taxon>Orchidoideae</taxon>
        <taxon>Orchideae</taxon>
        <taxon>Orchidinae</taxon>
        <taxon>Platanthera</taxon>
    </lineage>
</organism>
<dbReference type="Gene3D" id="3.20.20.80">
    <property type="entry name" value="Glycosidases"/>
    <property type="match status" value="1"/>
</dbReference>
<comment type="similarity">
    <text evidence="1 2">Belongs to the glycosyl hydrolase 1 family.</text>
</comment>
<gene>
    <name evidence="3" type="primary">BGLU18</name>
    <name evidence="3" type="ORF">KSP39_PZI013975</name>
</gene>
<dbReference type="Proteomes" id="UP001418222">
    <property type="component" value="Unassembled WGS sequence"/>
</dbReference>
<dbReference type="PANTHER" id="PTHR10353">
    <property type="entry name" value="GLYCOSYL HYDROLASE"/>
    <property type="match status" value="1"/>
</dbReference>
<evidence type="ECO:0000313" key="4">
    <source>
        <dbReference type="Proteomes" id="UP001418222"/>
    </source>
</evidence>
<reference evidence="3 4" key="1">
    <citation type="journal article" date="2022" name="Nat. Plants">
        <title>Genomes of leafy and leafless Platanthera orchids illuminate the evolution of mycoheterotrophy.</title>
        <authorList>
            <person name="Li M.H."/>
            <person name="Liu K.W."/>
            <person name="Li Z."/>
            <person name="Lu H.C."/>
            <person name="Ye Q.L."/>
            <person name="Zhang D."/>
            <person name="Wang J.Y."/>
            <person name="Li Y.F."/>
            <person name="Zhong Z.M."/>
            <person name="Liu X."/>
            <person name="Yu X."/>
            <person name="Liu D.K."/>
            <person name="Tu X.D."/>
            <person name="Liu B."/>
            <person name="Hao Y."/>
            <person name="Liao X.Y."/>
            <person name="Jiang Y.T."/>
            <person name="Sun W.H."/>
            <person name="Chen J."/>
            <person name="Chen Y.Q."/>
            <person name="Ai Y."/>
            <person name="Zhai J.W."/>
            <person name="Wu S.S."/>
            <person name="Zhou Z."/>
            <person name="Hsiao Y.Y."/>
            <person name="Wu W.L."/>
            <person name="Chen Y.Y."/>
            <person name="Lin Y.F."/>
            <person name="Hsu J.L."/>
            <person name="Li C.Y."/>
            <person name="Wang Z.W."/>
            <person name="Zhao X."/>
            <person name="Zhong W.Y."/>
            <person name="Ma X.K."/>
            <person name="Ma L."/>
            <person name="Huang J."/>
            <person name="Chen G.Z."/>
            <person name="Huang M.Z."/>
            <person name="Huang L."/>
            <person name="Peng D.H."/>
            <person name="Luo Y.B."/>
            <person name="Zou S.Q."/>
            <person name="Chen S.P."/>
            <person name="Lan S."/>
            <person name="Tsai W.C."/>
            <person name="Van de Peer Y."/>
            <person name="Liu Z.J."/>
        </authorList>
    </citation>
    <scope>NUCLEOTIDE SEQUENCE [LARGE SCALE GENOMIC DNA]</scope>
    <source>
        <strain evidence="3">Lor287</strain>
    </source>
</reference>
<name>A0AAP0G388_9ASPA</name>
<dbReference type="PANTHER" id="PTHR10353:SF236">
    <property type="entry name" value="BETA-GLUCOSIDASE 18"/>
    <property type="match status" value="1"/>
</dbReference>
<dbReference type="InterPro" id="IPR017853">
    <property type="entry name" value="GH"/>
</dbReference>
<protein>
    <submittedName>
        <fullName evidence="3">Beta-glucosidase 18</fullName>
    </submittedName>
</protein>
<keyword evidence="4" id="KW-1185">Reference proteome</keyword>
<dbReference type="Pfam" id="PF00232">
    <property type="entry name" value="Glyco_hydro_1"/>
    <property type="match status" value="1"/>
</dbReference>
<dbReference type="EMBL" id="JBBWWQ010000011">
    <property type="protein sequence ID" value="KAK8935359.1"/>
    <property type="molecule type" value="Genomic_DNA"/>
</dbReference>
<comment type="caution">
    <text evidence="3">The sequence shown here is derived from an EMBL/GenBank/DDBJ whole genome shotgun (WGS) entry which is preliminary data.</text>
</comment>
<dbReference type="InterPro" id="IPR001360">
    <property type="entry name" value="Glyco_hydro_1"/>
</dbReference>
<dbReference type="SUPFAM" id="SSF51445">
    <property type="entry name" value="(Trans)glycosidases"/>
    <property type="match status" value="1"/>
</dbReference>
<proteinExistence type="inferred from homology"/>
<evidence type="ECO:0000256" key="2">
    <source>
        <dbReference type="RuleBase" id="RU003690"/>
    </source>
</evidence>
<accession>A0AAP0G388</accession>
<dbReference type="AlphaFoldDB" id="A0AAP0G388"/>
<dbReference type="GO" id="GO:0008422">
    <property type="term" value="F:beta-glucosidase activity"/>
    <property type="evidence" value="ECO:0007669"/>
    <property type="project" value="TreeGrafter"/>
</dbReference>
<evidence type="ECO:0000313" key="3">
    <source>
        <dbReference type="EMBL" id="KAK8935359.1"/>
    </source>
</evidence>